<reference evidence="2" key="1">
    <citation type="submission" date="2020-06" db="EMBL/GenBank/DDBJ databases">
        <authorList>
            <person name="Li T."/>
            <person name="Hu X."/>
            <person name="Zhang T."/>
            <person name="Song X."/>
            <person name="Zhang H."/>
            <person name="Dai N."/>
            <person name="Sheng W."/>
            <person name="Hou X."/>
            <person name="Wei L."/>
        </authorList>
    </citation>
    <scope>NUCLEOTIDE SEQUENCE</scope>
    <source>
        <strain evidence="2">G02</strain>
        <tissue evidence="2">Leaf</tissue>
    </source>
</reference>
<gene>
    <name evidence="2" type="ORF">Sradi_4423600</name>
</gene>
<evidence type="ECO:0000313" key="2">
    <source>
        <dbReference type="EMBL" id="KAL0345923.1"/>
    </source>
</evidence>
<sequence>MGLGSSPHFSLTKEQWARWVFKLKLDPDGSIDKYKARLVVKSYNQMKTVDYFDSLSLVAKYVIVRVFIAIATSKSWSLFQLDVNNAFLHGHLDEVDHMDPLEGYIKA</sequence>
<evidence type="ECO:0000259" key="1">
    <source>
        <dbReference type="Pfam" id="PF07727"/>
    </source>
</evidence>
<reference evidence="2" key="2">
    <citation type="journal article" date="2024" name="Plant">
        <title>Genomic evolution and insights into agronomic trait innovations of Sesamum species.</title>
        <authorList>
            <person name="Miao H."/>
            <person name="Wang L."/>
            <person name="Qu L."/>
            <person name="Liu H."/>
            <person name="Sun Y."/>
            <person name="Le M."/>
            <person name="Wang Q."/>
            <person name="Wei S."/>
            <person name="Zheng Y."/>
            <person name="Lin W."/>
            <person name="Duan Y."/>
            <person name="Cao H."/>
            <person name="Xiong S."/>
            <person name="Wang X."/>
            <person name="Wei L."/>
            <person name="Li C."/>
            <person name="Ma Q."/>
            <person name="Ju M."/>
            <person name="Zhao R."/>
            <person name="Li G."/>
            <person name="Mu C."/>
            <person name="Tian Q."/>
            <person name="Mei H."/>
            <person name="Zhang T."/>
            <person name="Gao T."/>
            <person name="Zhang H."/>
        </authorList>
    </citation>
    <scope>NUCLEOTIDE SEQUENCE</scope>
    <source>
        <strain evidence="2">G02</strain>
    </source>
</reference>
<accession>A0AAW2NSU1</accession>
<proteinExistence type="predicted"/>
<comment type="caution">
    <text evidence="2">The sequence shown here is derived from an EMBL/GenBank/DDBJ whole genome shotgun (WGS) entry which is preliminary data.</text>
</comment>
<protein>
    <submittedName>
        <fullName evidence="2">Retrovirus-related Pol polyprotein from transposon RE2</fullName>
    </submittedName>
</protein>
<name>A0AAW2NSU1_SESRA</name>
<dbReference type="InterPro" id="IPR013103">
    <property type="entry name" value="RVT_2"/>
</dbReference>
<dbReference type="AlphaFoldDB" id="A0AAW2NSU1"/>
<dbReference type="EMBL" id="JACGWJ010000019">
    <property type="protein sequence ID" value="KAL0345923.1"/>
    <property type="molecule type" value="Genomic_DNA"/>
</dbReference>
<dbReference type="Pfam" id="PF07727">
    <property type="entry name" value="RVT_2"/>
    <property type="match status" value="1"/>
</dbReference>
<organism evidence="2">
    <name type="scientific">Sesamum radiatum</name>
    <name type="common">Black benniseed</name>
    <dbReference type="NCBI Taxonomy" id="300843"/>
    <lineage>
        <taxon>Eukaryota</taxon>
        <taxon>Viridiplantae</taxon>
        <taxon>Streptophyta</taxon>
        <taxon>Embryophyta</taxon>
        <taxon>Tracheophyta</taxon>
        <taxon>Spermatophyta</taxon>
        <taxon>Magnoliopsida</taxon>
        <taxon>eudicotyledons</taxon>
        <taxon>Gunneridae</taxon>
        <taxon>Pentapetalae</taxon>
        <taxon>asterids</taxon>
        <taxon>lamiids</taxon>
        <taxon>Lamiales</taxon>
        <taxon>Pedaliaceae</taxon>
        <taxon>Sesamum</taxon>
    </lineage>
</organism>
<feature type="domain" description="Reverse transcriptase Ty1/copia-type" evidence="1">
    <location>
        <begin position="17"/>
        <end position="104"/>
    </location>
</feature>